<accession>A0A1H8TCN0</accession>
<dbReference type="PANTHER" id="PTHR38011">
    <property type="entry name" value="DIHYDROFOLATE REDUCTASE FAMILY PROTEIN (AFU_ORTHOLOGUE AFUA_8G06820)"/>
    <property type="match status" value="1"/>
</dbReference>
<dbReference type="InterPro" id="IPR002734">
    <property type="entry name" value="RibDG_C"/>
</dbReference>
<dbReference type="Gene3D" id="3.40.430.10">
    <property type="entry name" value="Dihydrofolate Reductase, subunit A"/>
    <property type="match status" value="1"/>
</dbReference>
<dbReference type="STRING" id="310780.SAMN05216267_105122"/>
<dbReference type="InterPro" id="IPR024072">
    <property type="entry name" value="DHFR-like_dom_sf"/>
</dbReference>
<organism evidence="2 3">
    <name type="scientific">Actinacidiphila rubida</name>
    <dbReference type="NCBI Taxonomy" id="310780"/>
    <lineage>
        <taxon>Bacteria</taxon>
        <taxon>Bacillati</taxon>
        <taxon>Actinomycetota</taxon>
        <taxon>Actinomycetes</taxon>
        <taxon>Kitasatosporales</taxon>
        <taxon>Streptomycetaceae</taxon>
        <taxon>Actinacidiphila</taxon>
    </lineage>
</organism>
<reference evidence="2 3" key="1">
    <citation type="submission" date="2016-10" db="EMBL/GenBank/DDBJ databases">
        <authorList>
            <person name="de Groot N.N."/>
        </authorList>
    </citation>
    <scope>NUCLEOTIDE SEQUENCE [LARGE SCALE GENOMIC DNA]</scope>
    <source>
        <strain evidence="2 3">CGMCC 4.2026</strain>
    </source>
</reference>
<sequence length="204" mass="21951">MSELVVTEFMTLDGIAQAPGGPEEDPEDGFAYGGWQAPLLDPEAGGLIFEQAKGMDALLLGRRTYDIFAGYWPTAPAEMDFTRLLNTVPKFVASRTLKEPLSWDGASVLEGDLAEAVAGLKERYGRVHVIGSLDLVQSLLARRLVDQLNLWVYPVVLGSGKRVFEGGAMPSALRLTASHAFANGAVQLEYTWAGDPALGDLSKP</sequence>
<dbReference type="EMBL" id="FODD01000051">
    <property type="protein sequence ID" value="SEO88687.1"/>
    <property type="molecule type" value="Genomic_DNA"/>
</dbReference>
<evidence type="ECO:0000259" key="1">
    <source>
        <dbReference type="Pfam" id="PF01872"/>
    </source>
</evidence>
<evidence type="ECO:0000313" key="3">
    <source>
        <dbReference type="Proteomes" id="UP000181951"/>
    </source>
</evidence>
<dbReference type="Pfam" id="PF01872">
    <property type="entry name" value="RibD_C"/>
    <property type="match status" value="1"/>
</dbReference>
<dbReference type="AlphaFoldDB" id="A0A1H8TCN0"/>
<name>A0A1H8TCN0_9ACTN</name>
<dbReference type="PANTHER" id="PTHR38011:SF2">
    <property type="entry name" value="BIFUNCTIONAL DEAMINASE-REDUCTASE DOMAIN PROTEIN"/>
    <property type="match status" value="1"/>
</dbReference>
<protein>
    <submittedName>
        <fullName evidence="2">Dihydrofolate reductase</fullName>
    </submittedName>
</protein>
<dbReference type="RefSeq" id="WP_069467035.1">
    <property type="nucleotide sequence ID" value="NZ_FODD01000051.1"/>
</dbReference>
<gene>
    <name evidence="2" type="ORF">SAMN05216267_105122</name>
</gene>
<keyword evidence="3" id="KW-1185">Reference proteome</keyword>
<dbReference type="InterPro" id="IPR050765">
    <property type="entry name" value="Riboflavin_Biosynth_HTPR"/>
</dbReference>
<dbReference type="GO" id="GO:0008703">
    <property type="term" value="F:5-amino-6-(5-phosphoribosylamino)uracil reductase activity"/>
    <property type="evidence" value="ECO:0007669"/>
    <property type="project" value="InterPro"/>
</dbReference>
<dbReference type="Proteomes" id="UP000181951">
    <property type="component" value="Unassembled WGS sequence"/>
</dbReference>
<dbReference type="GO" id="GO:0009231">
    <property type="term" value="P:riboflavin biosynthetic process"/>
    <property type="evidence" value="ECO:0007669"/>
    <property type="project" value="InterPro"/>
</dbReference>
<dbReference type="OrthoDB" id="7342392at2"/>
<proteinExistence type="predicted"/>
<dbReference type="SUPFAM" id="SSF53597">
    <property type="entry name" value="Dihydrofolate reductase-like"/>
    <property type="match status" value="1"/>
</dbReference>
<evidence type="ECO:0000313" key="2">
    <source>
        <dbReference type="EMBL" id="SEO88687.1"/>
    </source>
</evidence>
<feature type="domain" description="Bacterial bifunctional deaminase-reductase C-terminal" evidence="1">
    <location>
        <begin position="4"/>
        <end position="185"/>
    </location>
</feature>